<evidence type="ECO:0000259" key="7">
    <source>
        <dbReference type="PROSITE" id="PS50109"/>
    </source>
</evidence>
<dbReference type="PANTHER" id="PTHR43047">
    <property type="entry name" value="TWO-COMPONENT HISTIDINE PROTEIN KINASE"/>
    <property type="match status" value="1"/>
</dbReference>
<gene>
    <name evidence="8" type="ORF">HFP15_33165</name>
</gene>
<dbReference type="Pfam" id="PF02518">
    <property type="entry name" value="HATPase_c"/>
    <property type="match status" value="1"/>
</dbReference>
<feature type="domain" description="Histidine kinase" evidence="7">
    <location>
        <begin position="232"/>
        <end position="438"/>
    </location>
</feature>
<feature type="transmembrane region" description="Helical" evidence="6">
    <location>
        <begin position="113"/>
        <end position="129"/>
    </location>
</feature>
<name>A0ABX1JDA7_9PSEU</name>
<feature type="transmembrane region" description="Helical" evidence="6">
    <location>
        <begin position="35"/>
        <end position="52"/>
    </location>
</feature>
<accession>A0ABX1JDA7</accession>
<feature type="transmembrane region" description="Helical" evidence="6">
    <location>
        <begin position="166"/>
        <end position="188"/>
    </location>
</feature>
<dbReference type="InterPro" id="IPR005467">
    <property type="entry name" value="His_kinase_dom"/>
</dbReference>
<dbReference type="Gene3D" id="1.10.287.130">
    <property type="match status" value="1"/>
</dbReference>
<dbReference type="SUPFAM" id="SSF47384">
    <property type="entry name" value="Homodimeric domain of signal transducing histidine kinase"/>
    <property type="match status" value="1"/>
</dbReference>
<dbReference type="PANTHER" id="PTHR43047:SF72">
    <property type="entry name" value="OSMOSENSING HISTIDINE PROTEIN KINASE SLN1"/>
    <property type="match status" value="1"/>
</dbReference>
<protein>
    <recommendedName>
        <fullName evidence="3">histidine kinase</fullName>
        <ecNumber evidence="3">2.7.13.3</ecNumber>
    </recommendedName>
</protein>
<dbReference type="Proteomes" id="UP000715441">
    <property type="component" value="Unassembled WGS sequence"/>
</dbReference>
<comment type="catalytic activity">
    <reaction evidence="1">
        <text>ATP + protein L-histidine = ADP + protein N-phospho-L-histidine.</text>
        <dbReference type="EC" id="2.7.13.3"/>
    </reaction>
</comment>
<keyword evidence="6" id="KW-1133">Transmembrane helix</keyword>
<dbReference type="InterPro" id="IPR036097">
    <property type="entry name" value="HisK_dim/P_sf"/>
</dbReference>
<comment type="caution">
    <text evidence="8">The sequence shown here is derived from an EMBL/GenBank/DDBJ whole genome shotgun (WGS) entry which is preliminary data.</text>
</comment>
<dbReference type="PROSITE" id="PS50109">
    <property type="entry name" value="HIS_KIN"/>
    <property type="match status" value="1"/>
</dbReference>
<organism evidence="8 9">
    <name type="scientific">Amycolatopsis acididurans</name>
    <dbReference type="NCBI Taxonomy" id="2724524"/>
    <lineage>
        <taxon>Bacteria</taxon>
        <taxon>Bacillati</taxon>
        <taxon>Actinomycetota</taxon>
        <taxon>Actinomycetes</taxon>
        <taxon>Pseudonocardiales</taxon>
        <taxon>Pseudonocardiaceae</taxon>
        <taxon>Amycolatopsis</taxon>
    </lineage>
</organism>
<keyword evidence="5 8" id="KW-0418">Kinase</keyword>
<dbReference type="InterPro" id="IPR036890">
    <property type="entry name" value="HATPase_C_sf"/>
</dbReference>
<dbReference type="SUPFAM" id="SSF55874">
    <property type="entry name" value="ATPase domain of HSP90 chaperone/DNA topoisomerase II/histidine kinase"/>
    <property type="match status" value="1"/>
</dbReference>
<evidence type="ECO:0000256" key="1">
    <source>
        <dbReference type="ARBA" id="ARBA00000085"/>
    </source>
</evidence>
<evidence type="ECO:0000256" key="4">
    <source>
        <dbReference type="ARBA" id="ARBA00022679"/>
    </source>
</evidence>
<dbReference type="SMART" id="SM00387">
    <property type="entry name" value="HATPase_c"/>
    <property type="match status" value="1"/>
</dbReference>
<sequence length="438" mass="46780">MSTVAVVEPVRNRHASTRLALDEVTGTTAVSRLTGAIRIGVIIAATLLFAFGPESVRAHPAVTLCLVAVAWCYGVTTVCLPRLERIGTREAMAVGLVDAVVATELLASTGGSTSPAVAILFLVVVSGGIRIRLRGAVVLTLAIAAATFMVGMLANTAPPVHERLGWSAWWSGFLFFTGLLAAGITFLAERQQEQVLGAQARAQVEHDAAEYERELRDRLLASYQAQQDGLRIILHEFRTPVASLSALGSNLVRKGGTEETRHMASVLVASHVEHLAEMLDGLADVARMEGSPLGTPRRREVDLEQFLLAAADAAGLRPPQLHLVVTPANAQVVVDVRLRRVITNLADNAVRHSESRPIDITARAGAQEIEISVADRGPGLRPEQLAGVTEKYVSLGDSRGTAGLGLWIVEQITRALGGHLYFRARDGGGLRVDLTIPR</sequence>
<evidence type="ECO:0000313" key="8">
    <source>
        <dbReference type="EMBL" id="NKQ57723.1"/>
    </source>
</evidence>
<reference evidence="8 9" key="1">
    <citation type="submission" date="2020-04" db="EMBL/GenBank/DDBJ databases">
        <title>Novel species.</title>
        <authorList>
            <person name="Teo W.F.A."/>
            <person name="Lipun K."/>
            <person name="Srisuk N."/>
            <person name="Duangmal K."/>
        </authorList>
    </citation>
    <scope>NUCLEOTIDE SEQUENCE [LARGE SCALE GENOMIC DNA]</scope>
    <source>
        <strain evidence="8 9">K13G38</strain>
    </source>
</reference>
<comment type="subcellular location">
    <subcellularLocation>
        <location evidence="2">Cell membrane</location>
    </subcellularLocation>
</comment>
<keyword evidence="6" id="KW-0472">Membrane</keyword>
<evidence type="ECO:0000256" key="6">
    <source>
        <dbReference type="SAM" id="Phobius"/>
    </source>
</evidence>
<keyword evidence="6" id="KW-0812">Transmembrane</keyword>
<dbReference type="EMBL" id="JAAXLS010000041">
    <property type="protein sequence ID" value="NKQ57723.1"/>
    <property type="molecule type" value="Genomic_DNA"/>
</dbReference>
<keyword evidence="9" id="KW-1185">Reference proteome</keyword>
<proteinExistence type="predicted"/>
<dbReference type="Gene3D" id="3.30.565.10">
    <property type="entry name" value="Histidine kinase-like ATPase, C-terminal domain"/>
    <property type="match status" value="1"/>
</dbReference>
<evidence type="ECO:0000256" key="3">
    <source>
        <dbReference type="ARBA" id="ARBA00012438"/>
    </source>
</evidence>
<evidence type="ECO:0000256" key="5">
    <source>
        <dbReference type="ARBA" id="ARBA00022777"/>
    </source>
</evidence>
<dbReference type="InterPro" id="IPR003594">
    <property type="entry name" value="HATPase_dom"/>
</dbReference>
<dbReference type="EC" id="2.7.13.3" evidence="3"/>
<evidence type="ECO:0000256" key="2">
    <source>
        <dbReference type="ARBA" id="ARBA00004236"/>
    </source>
</evidence>
<evidence type="ECO:0000313" key="9">
    <source>
        <dbReference type="Proteomes" id="UP000715441"/>
    </source>
</evidence>
<dbReference type="GO" id="GO:0016301">
    <property type="term" value="F:kinase activity"/>
    <property type="evidence" value="ECO:0007669"/>
    <property type="project" value="UniProtKB-KW"/>
</dbReference>
<feature type="transmembrane region" description="Helical" evidence="6">
    <location>
        <begin position="58"/>
        <end position="79"/>
    </location>
</feature>
<dbReference type="CDD" id="cd00082">
    <property type="entry name" value="HisKA"/>
    <property type="match status" value="1"/>
</dbReference>
<keyword evidence="4" id="KW-0808">Transferase</keyword>
<dbReference type="InterPro" id="IPR003661">
    <property type="entry name" value="HisK_dim/P_dom"/>
</dbReference>
<feature type="transmembrane region" description="Helical" evidence="6">
    <location>
        <begin position="136"/>
        <end position="154"/>
    </location>
</feature>